<gene>
    <name evidence="2" type="ORF">GCM10011363_34700</name>
</gene>
<evidence type="ECO:0000313" key="2">
    <source>
        <dbReference type="EMBL" id="GGC15265.1"/>
    </source>
</evidence>
<evidence type="ECO:0008006" key="4">
    <source>
        <dbReference type="Google" id="ProtNLM"/>
    </source>
</evidence>
<name>A0ABQ1KZ28_9RHOB</name>
<keyword evidence="3" id="KW-1185">Reference proteome</keyword>
<accession>A0ABQ1KZ28</accession>
<dbReference type="EMBL" id="BMFC01000011">
    <property type="protein sequence ID" value="GGC15265.1"/>
    <property type="molecule type" value="Genomic_DNA"/>
</dbReference>
<evidence type="ECO:0000256" key="1">
    <source>
        <dbReference type="SAM" id="Phobius"/>
    </source>
</evidence>
<feature type="transmembrane region" description="Helical" evidence="1">
    <location>
        <begin position="20"/>
        <end position="43"/>
    </location>
</feature>
<feature type="transmembrane region" description="Helical" evidence="1">
    <location>
        <begin position="55"/>
        <end position="77"/>
    </location>
</feature>
<sequence length="228" mass="25166">MAQGIKAVFQRAWRDTHQLLGGWPTYIAIIVLPAIGLGLHFLLDGYAPMSDEAHIWLVYMLAPLGLAFLAIFVWNLCAAPYRIQKERADALEASGPKLPEIVYSTEWADGIAIMSIQDAACALAGIEPDGYAASARAKALASELIEAVYDGWVCSQEAHIHLISRIGEYEVRRVGKPQFPGIEGATIETQIYTPSLREDYLPKRPKLIADWIPEQIEGNPMIVTIEAH</sequence>
<reference evidence="3" key="1">
    <citation type="journal article" date="2019" name="Int. J. Syst. Evol. Microbiol.">
        <title>The Global Catalogue of Microorganisms (GCM) 10K type strain sequencing project: providing services to taxonomists for standard genome sequencing and annotation.</title>
        <authorList>
            <consortium name="The Broad Institute Genomics Platform"/>
            <consortium name="The Broad Institute Genome Sequencing Center for Infectious Disease"/>
            <person name="Wu L."/>
            <person name="Ma J."/>
        </authorList>
    </citation>
    <scope>NUCLEOTIDE SEQUENCE [LARGE SCALE GENOMIC DNA]</scope>
    <source>
        <strain evidence="3">CGMCC 1.12478</strain>
    </source>
</reference>
<comment type="caution">
    <text evidence="2">The sequence shown here is derived from an EMBL/GenBank/DDBJ whole genome shotgun (WGS) entry which is preliminary data.</text>
</comment>
<organism evidence="2 3">
    <name type="scientific">Marivita lacus</name>
    <dbReference type="NCBI Taxonomy" id="1323742"/>
    <lineage>
        <taxon>Bacteria</taxon>
        <taxon>Pseudomonadati</taxon>
        <taxon>Pseudomonadota</taxon>
        <taxon>Alphaproteobacteria</taxon>
        <taxon>Rhodobacterales</taxon>
        <taxon>Roseobacteraceae</taxon>
        <taxon>Marivita</taxon>
    </lineage>
</organism>
<keyword evidence="1" id="KW-0472">Membrane</keyword>
<protein>
    <recommendedName>
        <fullName evidence="4">ABC transporter permease</fullName>
    </recommendedName>
</protein>
<proteinExistence type="predicted"/>
<evidence type="ECO:0000313" key="3">
    <source>
        <dbReference type="Proteomes" id="UP000645462"/>
    </source>
</evidence>
<dbReference type="Proteomes" id="UP000645462">
    <property type="component" value="Unassembled WGS sequence"/>
</dbReference>
<keyword evidence="1" id="KW-0812">Transmembrane</keyword>
<keyword evidence="1" id="KW-1133">Transmembrane helix</keyword>